<reference evidence="1" key="2">
    <citation type="submission" date="2019-06" db="EMBL/GenBank/DDBJ databases">
        <title>Genomics analysis of Aphanomyces spp. identifies a new class of oomycete effector associated with host adaptation.</title>
        <authorList>
            <person name="Gaulin E."/>
        </authorList>
    </citation>
    <scope>NUCLEOTIDE SEQUENCE</scope>
    <source>
        <strain evidence="1">CBS 578.67</strain>
    </source>
</reference>
<dbReference type="EMBL" id="VJMH01005174">
    <property type="protein sequence ID" value="KAF0699474.1"/>
    <property type="molecule type" value="Genomic_DNA"/>
</dbReference>
<dbReference type="AlphaFoldDB" id="A0A485KP48"/>
<organism evidence="2 3">
    <name type="scientific">Aphanomyces stellatus</name>
    <dbReference type="NCBI Taxonomy" id="120398"/>
    <lineage>
        <taxon>Eukaryota</taxon>
        <taxon>Sar</taxon>
        <taxon>Stramenopiles</taxon>
        <taxon>Oomycota</taxon>
        <taxon>Saprolegniomycetes</taxon>
        <taxon>Saprolegniales</taxon>
        <taxon>Verrucalvaceae</taxon>
        <taxon>Aphanomyces</taxon>
    </lineage>
</organism>
<dbReference type="OrthoDB" id="90993at2759"/>
<dbReference type="InterPro" id="IPR002110">
    <property type="entry name" value="Ankyrin_rpt"/>
</dbReference>
<evidence type="ECO:0000313" key="3">
    <source>
        <dbReference type="Proteomes" id="UP000332933"/>
    </source>
</evidence>
<dbReference type="EMBL" id="CAADRA010005195">
    <property type="protein sequence ID" value="VFT86822.1"/>
    <property type="molecule type" value="Genomic_DNA"/>
</dbReference>
<protein>
    <submittedName>
        <fullName evidence="2">Aste57867_9944 protein</fullName>
    </submittedName>
</protein>
<evidence type="ECO:0000313" key="2">
    <source>
        <dbReference type="EMBL" id="VFT86822.1"/>
    </source>
</evidence>
<dbReference type="PANTHER" id="PTHR46586">
    <property type="entry name" value="ANKYRIN REPEAT-CONTAINING PROTEIN"/>
    <property type="match status" value="1"/>
</dbReference>
<dbReference type="SUPFAM" id="SSF48403">
    <property type="entry name" value="Ankyrin repeat"/>
    <property type="match status" value="1"/>
</dbReference>
<proteinExistence type="predicted"/>
<dbReference type="InterPro" id="IPR036770">
    <property type="entry name" value="Ankyrin_rpt-contain_sf"/>
</dbReference>
<dbReference type="Gene3D" id="1.25.40.20">
    <property type="entry name" value="Ankyrin repeat-containing domain"/>
    <property type="match status" value="3"/>
</dbReference>
<sequence>MRSKTDDLMPTPSTKTVLLSSELVELISAYQDGFFADMVPFINLENTTMQHGGLDCSIDLHLDGFDAEMCRVHSLMAPWLESHDIARLHKLFGHLPHVRVLIIMDAVYFGHLPLLHFVHDAHLFNFRSCNLHLMDLAAHGDRLDVLAFLHAVGHAGCSTHAMDVASKHGNLAMTHFLRQHRPDGFTGFGLVDAIVLGHMDVLEFLESPDVATMLDPKSVVERYDYPCTAIDIAADDGRLDVVEYLDRHGIPLTRRGLFMAVEKPGHEEIVAWLLDHARALVDANWSAATHRAIANGHLIVTQSLLAVQRDGDRLSLDRAATFGHLEVVQYLHDQCLVECTTAAMDGAAGNGHLDVVQWLHVHRTEGCTTRAMDTAAANNHTEVVQWLHLNRREGCTTNAMAGAAGNGHLDMLVWLYENRDEGCTTKAVDSAAEANHIEIVQWLVDNLDANCTTNAMDRAAKNGHLDMLEWLDAKFPDVGCSDGAFTMAGSRGHLHVLKWLSAKYPMPTDVLLEIDVRTTQGVPIAPPGMKISSAQQGVYWRRYHSTTPESALRVM</sequence>
<evidence type="ECO:0000313" key="1">
    <source>
        <dbReference type="EMBL" id="KAF0699474.1"/>
    </source>
</evidence>
<dbReference type="InterPro" id="IPR052050">
    <property type="entry name" value="SecEffector_AnkRepeat"/>
</dbReference>
<dbReference type="Pfam" id="PF13637">
    <property type="entry name" value="Ank_4"/>
    <property type="match status" value="2"/>
</dbReference>
<dbReference type="Proteomes" id="UP000332933">
    <property type="component" value="Unassembled WGS sequence"/>
</dbReference>
<accession>A0A485KP48</accession>
<dbReference type="PANTHER" id="PTHR46586:SF3">
    <property type="entry name" value="ANKYRIN REPEAT-CONTAINING PROTEIN"/>
    <property type="match status" value="1"/>
</dbReference>
<keyword evidence="3" id="KW-1185">Reference proteome</keyword>
<name>A0A485KP48_9STRA</name>
<reference evidence="2 3" key="1">
    <citation type="submission" date="2019-03" db="EMBL/GenBank/DDBJ databases">
        <authorList>
            <person name="Gaulin E."/>
            <person name="Dumas B."/>
        </authorList>
    </citation>
    <scope>NUCLEOTIDE SEQUENCE [LARGE SCALE GENOMIC DNA]</scope>
    <source>
        <strain evidence="2">CBS 568.67</strain>
    </source>
</reference>
<dbReference type="Pfam" id="PF12796">
    <property type="entry name" value="Ank_2"/>
    <property type="match status" value="1"/>
</dbReference>
<gene>
    <name evidence="2" type="primary">Aste57867_9944</name>
    <name evidence="1" type="ORF">As57867_009905</name>
    <name evidence="2" type="ORF">ASTE57867_9944</name>
</gene>